<gene>
    <name evidence="2" type="ORF">TNIN_80481</name>
</gene>
<keyword evidence="3" id="KW-1185">Reference proteome</keyword>
<dbReference type="EMBL" id="BMAV01015502">
    <property type="protein sequence ID" value="GFY65033.1"/>
    <property type="molecule type" value="Genomic_DNA"/>
</dbReference>
<evidence type="ECO:0000313" key="2">
    <source>
        <dbReference type="EMBL" id="GFY65033.1"/>
    </source>
</evidence>
<feature type="compositionally biased region" description="Polar residues" evidence="1">
    <location>
        <begin position="23"/>
        <end position="33"/>
    </location>
</feature>
<evidence type="ECO:0000313" key="3">
    <source>
        <dbReference type="Proteomes" id="UP000886998"/>
    </source>
</evidence>
<protein>
    <submittedName>
        <fullName evidence="2">Uncharacterized protein</fullName>
    </submittedName>
</protein>
<dbReference type="Proteomes" id="UP000886998">
    <property type="component" value="Unassembled WGS sequence"/>
</dbReference>
<feature type="region of interest" description="Disordered" evidence="1">
    <location>
        <begin position="16"/>
        <end position="39"/>
    </location>
</feature>
<proteinExistence type="predicted"/>
<dbReference type="AlphaFoldDB" id="A0A8X6Y3K1"/>
<accession>A0A8X6Y3K1</accession>
<reference evidence="2" key="1">
    <citation type="submission" date="2020-08" db="EMBL/GenBank/DDBJ databases">
        <title>Multicomponent nature underlies the extraordinary mechanical properties of spider dragline silk.</title>
        <authorList>
            <person name="Kono N."/>
            <person name="Nakamura H."/>
            <person name="Mori M."/>
            <person name="Yoshida Y."/>
            <person name="Ohtoshi R."/>
            <person name="Malay A.D."/>
            <person name="Moran D.A.P."/>
            <person name="Tomita M."/>
            <person name="Numata K."/>
            <person name="Arakawa K."/>
        </authorList>
    </citation>
    <scope>NUCLEOTIDE SEQUENCE</scope>
</reference>
<evidence type="ECO:0000256" key="1">
    <source>
        <dbReference type="SAM" id="MobiDB-lite"/>
    </source>
</evidence>
<sequence length="138" mass="15405">MKSFPFRQIFIPRIGQEKKTKPSSEFNKNSPGSSAPAEDIASDAATDFYKVTRGLRPALTGIISPPLLYPLFLGAAGRCSLVGGAVHGQFPYVLVGVEDDDVNFRREETEESHVRTQGGRHAQCRDLHLKRNKRCDWF</sequence>
<name>A0A8X6Y3K1_9ARAC</name>
<comment type="caution">
    <text evidence="2">The sequence shown here is derived from an EMBL/GenBank/DDBJ whole genome shotgun (WGS) entry which is preliminary data.</text>
</comment>
<organism evidence="2 3">
    <name type="scientific">Trichonephila inaurata madagascariensis</name>
    <dbReference type="NCBI Taxonomy" id="2747483"/>
    <lineage>
        <taxon>Eukaryota</taxon>
        <taxon>Metazoa</taxon>
        <taxon>Ecdysozoa</taxon>
        <taxon>Arthropoda</taxon>
        <taxon>Chelicerata</taxon>
        <taxon>Arachnida</taxon>
        <taxon>Araneae</taxon>
        <taxon>Araneomorphae</taxon>
        <taxon>Entelegynae</taxon>
        <taxon>Araneoidea</taxon>
        <taxon>Nephilidae</taxon>
        <taxon>Trichonephila</taxon>
        <taxon>Trichonephila inaurata</taxon>
    </lineage>
</organism>